<organism evidence="3 4">
    <name type="scientific">Porphyridium purpureum</name>
    <name type="common">Red alga</name>
    <name type="synonym">Porphyridium cruentum</name>
    <dbReference type="NCBI Taxonomy" id="35688"/>
    <lineage>
        <taxon>Eukaryota</taxon>
        <taxon>Rhodophyta</taxon>
        <taxon>Bangiophyceae</taxon>
        <taxon>Porphyridiales</taxon>
        <taxon>Porphyridiaceae</taxon>
        <taxon>Porphyridium</taxon>
    </lineage>
</organism>
<dbReference type="EMBL" id="VRMN01000001">
    <property type="protein sequence ID" value="KAA8499349.1"/>
    <property type="molecule type" value="Genomic_DNA"/>
</dbReference>
<accession>A0A5J4Z5L7</accession>
<sequence length="291" mass="32927">MFSSRSGKKLVDDEPLKLKIAIKKAENELAALVEEENKIKAGEKAVQRLYEKVSVSEEEVAVRKAKIGDLERKIAELTRELPPLKAEAAVIEQKNRQQLDAVAKKVEKKEREVRNLERELDYLHKYTEEQNELLQKLGELLVSKNIHPALATDGEVLRVTRTYKKSVGADKKANDREDITGSFPSSRRLQGHAERDDLRKLQRQGSSIKDSFKKFERGASGDQEDKHSDQPVVSSSASSSAKNLLARFESGDIAKVSEQEHLSKFAGKEFDGLTNEDFHHRHVFGKMPKEK</sequence>
<name>A0A5J4Z5L7_PORPP</name>
<reference evidence="4" key="1">
    <citation type="journal article" date="2019" name="Nat. Commun.">
        <title>Expansion of phycobilisome linker gene families in mesophilic red algae.</title>
        <authorList>
            <person name="Lee J."/>
            <person name="Kim D."/>
            <person name="Bhattacharya D."/>
            <person name="Yoon H.S."/>
        </authorList>
    </citation>
    <scope>NUCLEOTIDE SEQUENCE [LARGE SCALE GENOMIC DNA]</scope>
    <source>
        <strain evidence="4">CCMP 1328</strain>
    </source>
</reference>
<keyword evidence="4" id="KW-1185">Reference proteome</keyword>
<keyword evidence="1" id="KW-0175">Coiled coil</keyword>
<feature type="compositionally biased region" description="Basic and acidic residues" evidence="2">
    <location>
        <begin position="191"/>
        <end position="200"/>
    </location>
</feature>
<evidence type="ECO:0000256" key="1">
    <source>
        <dbReference type="SAM" id="Coils"/>
    </source>
</evidence>
<protein>
    <submittedName>
        <fullName evidence="3">Uncharacterized protein</fullName>
    </submittedName>
</protein>
<feature type="region of interest" description="Disordered" evidence="2">
    <location>
        <begin position="164"/>
        <end position="241"/>
    </location>
</feature>
<proteinExistence type="predicted"/>
<gene>
    <name evidence="3" type="ORF">FVE85_6934</name>
</gene>
<evidence type="ECO:0000256" key="2">
    <source>
        <dbReference type="SAM" id="MobiDB-lite"/>
    </source>
</evidence>
<comment type="caution">
    <text evidence="3">The sequence shown here is derived from an EMBL/GenBank/DDBJ whole genome shotgun (WGS) entry which is preliminary data.</text>
</comment>
<dbReference type="Proteomes" id="UP000324585">
    <property type="component" value="Unassembled WGS sequence"/>
</dbReference>
<evidence type="ECO:0000313" key="3">
    <source>
        <dbReference type="EMBL" id="KAA8499349.1"/>
    </source>
</evidence>
<feature type="coiled-coil region" evidence="1">
    <location>
        <begin position="22"/>
        <end position="126"/>
    </location>
</feature>
<feature type="compositionally biased region" description="Basic and acidic residues" evidence="2">
    <location>
        <begin position="210"/>
        <end position="229"/>
    </location>
</feature>
<dbReference type="AlphaFoldDB" id="A0A5J4Z5L7"/>
<evidence type="ECO:0000313" key="4">
    <source>
        <dbReference type="Proteomes" id="UP000324585"/>
    </source>
</evidence>
<feature type="compositionally biased region" description="Basic and acidic residues" evidence="2">
    <location>
        <begin position="167"/>
        <end position="179"/>
    </location>
</feature>